<reference evidence="4 5" key="1">
    <citation type="submission" date="2020-08" db="EMBL/GenBank/DDBJ databases">
        <title>Genomic Encyclopedia of Type Strains, Phase IV (KMG-IV): sequencing the most valuable type-strain genomes for metagenomic binning, comparative biology and taxonomic classification.</title>
        <authorList>
            <person name="Goeker M."/>
        </authorList>
    </citation>
    <scope>NUCLEOTIDE SEQUENCE [LARGE SCALE GENOMIC DNA]</scope>
    <source>
        <strain evidence="4 5">DSM 19331</strain>
    </source>
</reference>
<dbReference type="PRINTS" id="PR00081">
    <property type="entry name" value="GDHRDH"/>
</dbReference>
<dbReference type="RefSeq" id="WP_210302945.1">
    <property type="nucleotide sequence ID" value="NZ_JACIDG010000014.1"/>
</dbReference>
<evidence type="ECO:0000313" key="4">
    <source>
        <dbReference type="EMBL" id="MBB3917764.1"/>
    </source>
</evidence>
<name>A0A7W6FLC6_9HYPH</name>
<dbReference type="FunFam" id="3.40.50.720:FF:000084">
    <property type="entry name" value="Short-chain dehydrogenase reductase"/>
    <property type="match status" value="1"/>
</dbReference>
<feature type="domain" description="Ketoreductase" evidence="3">
    <location>
        <begin position="11"/>
        <end position="178"/>
    </location>
</feature>
<evidence type="ECO:0000259" key="3">
    <source>
        <dbReference type="SMART" id="SM00822"/>
    </source>
</evidence>
<evidence type="ECO:0000256" key="2">
    <source>
        <dbReference type="ARBA" id="ARBA00023002"/>
    </source>
</evidence>
<dbReference type="Pfam" id="PF13561">
    <property type="entry name" value="adh_short_C2"/>
    <property type="match status" value="1"/>
</dbReference>
<dbReference type="SUPFAM" id="SSF51735">
    <property type="entry name" value="NAD(P)-binding Rossmann-fold domains"/>
    <property type="match status" value="1"/>
</dbReference>
<sequence length="248" mass="26829">MNVIKPSHEGRVALVTGAARGIGQAIALKLAARGARLVLLDMEESRETANMIEAETLIVTGDVSSAADWDRIDKAIQKRFGGTDIVVNNAGIGSPKSIDDLDIDFWRKTFSINLEAHFFSAKQFIPQMRAKNWGRFVNISSNSIGLAIPGMSHYMASKMGVIGFVRGLANDVADWGITVNAVLPSLTNTKLTQDMPEEAKRQTWQSQAIKRFAEPSDIAGAICFLTSDDAAFITGQALPVDGGQYKIS</sequence>
<dbReference type="PRINTS" id="PR00080">
    <property type="entry name" value="SDRFAMILY"/>
</dbReference>
<accession>A0A7W6FLC6</accession>
<dbReference type="InterPro" id="IPR036291">
    <property type="entry name" value="NAD(P)-bd_dom_sf"/>
</dbReference>
<dbReference type="SMART" id="SM00822">
    <property type="entry name" value="PKS_KR"/>
    <property type="match status" value="1"/>
</dbReference>
<proteinExistence type="inferred from homology"/>
<gene>
    <name evidence="4" type="ORF">GGQ65_005083</name>
</gene>
<dbReference type="Proteomes" id="UP000545490">
    <property type="component" value="Unassembled WGS sequence"/>
</dbReference>
<dbReference type="InterPro" id="IPR057326">
    <property type="entry name" value="KR_dom"/>
</dbReference>
<dbReference type="EMBL" id="JACIDG010000014">
    <property type="protein sequence ID" value="MBB3917764.1"/>
    <property type="molecule type" value="Genomic_DNA"/>
</dbReference>
<dbReference type="PANTHER" id="PTHR42879">
    <property type="entry name" value="3-OXOACYL-(ACYL-CARRIER-PROTEIN) REDUCTASE"/>
    <property type="match status" value="1"/>
</dbReference>
<dbReference type="EC" id="1.1.1.100" evidence="4"/>
<dbReference type="NCBIfam" id="NF005559">
    <property type="entry name" value="PRK07231.1"/>
    <property type="match status" value="1"/>
</dbReference>
<evidence type="ECO:0000256" key="1">
    <source>
        <dbReference type="ARBA" id="ARBA00006484"/>
    </source>
</evidence>
<keyword evidence="2 4" id="KW-0560">Oxidoreductase</keyword>
<dbReference type="AlphaFoldDB" id="A0A7W6FLC6"/>
<dbReference type="Gene3D" id="3.40.50.720">
    <property type="entry name" value="NAD(P)-binding Rossmann-like Domain"/>
    <property type="match status" value="1"/>
</dbReference>
<organism evidence="4 5">
    <name type="scientific">Rhizobium fabae</name>
    <dbReference type="NCBI Taxonomy" id="573179"/>
    <lineage>
        <taxon>Bacteria</taxon>
        <taxon>Pseudomonadati</taxon>
        <taxon>Pseudomonadota</taxon>
        <taxon>Alphaproteobacteria</taxon>
        <taxon>Hyphomicrobiales</taxon>
        <taxon>Rhizobiaceae</taxon>
        <taxon>Rhizobium/Agrobacterium group</taxon>
        <taxon>Rhizobium</taxon>
    </lineage>
</organism>
<dbReference type="PANTHER" id="PTHR42879:SF2">
    <property type="entry name" value="3-OXOACYL-[ACYL-CARRIER-PROTEIN] REDUCTASE FABG"/>
    <property type="match status" value="1"/>
</dbReference>
<dbReference type="InterPro" id="IPR002347">
    <property type="entry name" value="SDR_fam"/>
</dbReference>
<comment type="caution">
    <text evidence="4">The sequence shown here is derived from an EMBL/GenBank/DDBJ whole genome shotgun (WGS) entry which is preliminary data.</text>
</comment>
<dbReference type="CDD" id="cd05233">
    <property type="entry name" value="SDR_c"/>
    <property type="match status" value="1"/>
</dbReference>
<dbReference type="InterPro" id="IPR050259">
    <property type="entry name" value="SDR"/>
</dbReference>
<dbReference type="GO" id="GO:0004316">
    <property type="term" value="F:3-oxoacyl-[acyl-carrier-protein] reductase (NADPH) activity"/>
    <property type="evidence" value="ECO:0007669"/>
    <property type="project" value="UniProtKB-EC"/>
</dbReference>
<comment type="similarity">
    <text evidence="1">Belongs to the short-chain dehydrogenases/reductases (SDR) family.</text>
</comment>
<protein>
    <submittedName>
        <fullName evidence="4">3-oxoacyl-[acyl-carrier protein] reductase</fullName>
        <ecNumber evidence="4">1.1.1.100</ecNumber>
    </submittedName>
</protein>
<evidence type="ECO:0000313" key="5">
    <source>
        <dbReference type="Proteomes" id="UP000545490"/>
    </source>
</evidence>